<dbReference type="EMBL" id="JAOPLV010000012">
    <property type="protein sequence ID" value="MDM5141964.1"/>
    <property type="molecule type" value="Genomic_DNA"/>
</dbReference>
<name>A0AAW7IHP6_9GAMM</name>
<evidence type="ECO:0000313" key="1">
    <source>
        <dbReference type="EMBL" id="MDM5141964.1"/>
    </source>
</evidence>
<sequence length="170" mass="18746">MATKNAPFYSLRAGKDRDVKSHRTREAAMNAAKEHGQIWITKTGTQRQVHEVSGGGWRSFKPDSLAPDLRAELERLGLIKRGNIMTAETAKHGLAPSADHYESVQTIVDTDGLHLSCECHSDVSFTSEPLAGGFLFECQECGRLYHSGPTHSDEDMVRVNNLLTAINIVK</sequence>
<proteinExistence type="predicted"/>
<gene>
    <name evidence="1" type="ORF">OB959_19540</name>
</gene>
<evidence type="ECO:0000313" key="2">
    <source>
        <dbReference type="Proteomes" id="UP001168216"/>
    </source>
</evidence>
<organism evidence="1 2">
    <name type="scientific">Aeromonas bestiarum</name>
    <dbReference type="NCBI Taxonomy" id="105751"/>
    <lineage>
        <taxon>Bacteria</taxon>
        <taxon>Pseudomonadati</taxon>
        <taxon>Pseudomonadota</taxon>
        <taxon>Gammaproteobacteria</taxon>
        <taxon>Aeromonadales</taxon>
        <taxon>Aeromonadaceae</taxon>
        <taxon>Aeromonas</taxon>
    </lineage>
</organism>
<dbReference type="AlphaFoldDB" id="A0AAW7IHP6"/>
<protein>
    <submittedName>
        <fullName evidence="1">Uncharacterized protein</fullName>
    </submittedName>
</protein>
<reference evidence="1" key="1">
    <citation type="submission" date="2023-08" db="EMBL/GenBank/DDBJ databases">
        <title>WGS of Aeromonas isolates.</title>
        <authorList>
            <person name="Lee H."/>
        </authorList>
    </citation>
    <scope>NUCLEOTIDE SEQUENCE</scope>
    <source>
        <strain evidence="1">SL22</strain>
    </source>
</reference>
<accession>A0AAW7IHP6</accession>
<dbReference type="Proteomes" id="UP001168216">
    <property type="component" value="Unassembled WGS sequence"/>
</dbReference>
<dbReference type="RefSeq" id="WP_234592683.1">
    <property type="nucleotide sequence ID" value="NZ_JAOPLV010000012.1"/>
</dbReference>
<comment type="caution">
    <text evidence="1">The sequence shown here is derived from an EMBL/GenBank/DDBJ whole genome shotgun (WGS) entry which is preliminary data.</text>
</comment>